<proteinExistence type="inferred from homology"/>
<dbReference type="EC" id="2.1.2.10" evidence="2 7"/>
<dbReference type="InterPro" id="IPR028896">
    <property type="entry name" value="GcvT/YgfZ/DmdA"/>
</dbReference>
<dbReference type="InterPro" id="IPR027266">
    <property type="entry name" value="TrmE/GcvT-like"/>
</dbReference>
<evidence type="ECO:0000259" key="9">
    <source>
        <dbReference type="Pfam" id="PF01571"/>
    </source>
</evidence>
<dbReference type="Gene3D" id="3.30.70.1400">
    <property type="entry name" value="Aminomethyltransferase beta-barrel domains"/>
    <property type="match status" value="1"/>
</dbReference>
<dbReference type="Pfam" id="PF01571">
    <property type="entry name" value="GCV_T"/>
    <property type="match status" value="1"/>
</dbReference>
<comment type="subunit">
    <text evidence="7">The glycine cleavage system is composed of four proteins: P, T, L and H.</text>
</comment>
<keyword evidence="4 7" id="KW-0808">Transferase</keyword>
<evidence type="ECO:0000256" key="8">
    <source>
        <dbReference type="PIRSR" id="PIRSR006487-1"/>
    </source>
</evidence>
<dbReference type="GO" id="GO:0008168">
    <property type="term" value="F:methyltransferase activity"/>
    <property type="evidence" value="ECO:0007669"/>
    <property type="project" value="UniProtKB-KW"/>
</dbReference>
<evidence type="ECO:0000313" key="12">
    <source>
        <dbReference type="Proteomes" id="UP000582837"/>
    </source>
</evidence>
<evidence type="ECO:0000256" key="3">
    <source>
        <dbReference type="ARBA" id="ARBA00022576"/>
    </source>
</evidence>
<dbReference type="GO" id="GO:0019464">
    <property type="term" value="P:glycine decarboxylation via glycine cleavage system"/>
    <property type="evidence" value="ECO:0007669"/>
    <property type="project" value="UniProtKB-UniRule"/>
</dbReference>
<dbReference type="EMBL" id="JACHIA010000001">
    <property type="protein sequence ID" value="MBB6068980.1"/>
    <property type="molecule type" value="Genomic_DNA"/>
</dbReference>
<comment type="caution">
    <text evidence="11">The sequence shown here is derived from an EMBL/GenBank/DDBJ whole genome shotgun (WGS) entry which is preliminary data.</text>
</comment>
<dbReference type="GO" id="GO:0032259">
    <property type="term" value="P:methylation"/>
    <property type="evidence" value="ECO:0007669"/>
    <property type="project" value="UniProtKB-KW"/>
</dbReference>
<dbReference type="NCBIfam" id="NF001567">
    <property type="entry name" value="PRK00389.1"/>
    <property type="match status" value="1"/>
</dbReference>
<comment type="catalytic activity">
    <reaction evidence="6 7">
        <text>N(6)-[(R)-S(8)-aminomethyldihydrolipoyl]-L-lysyl-[protein] + (6S)-5,6,7,8-tetrahydrofolate = N(6)-[(R)-dihydrolipoyl]-L-lysyl-[protein] + (6R)-5,10-methylene-5,6,7,8-tetrahydrofolate + NH4(+)</text>
        <dbReference type="Rhea" id="RHEA:16945"/>
        <dbReference type="Rhea" id="RHEA-COMP:10475"/>
        <dbReference type="Rhea" id="RHEA-COMP:10492"/>
        <dbReference type="ChEBI" id="CHEBI:15636"/>
        <dbReference type="ChEBI" id="CHEBI:28938"/>
        <dbReference type="ChEBI" id="CHEBI:57453"/>
        <dbReference type="ChEBI" id="CHEBI:83100"/>
        <dbReference type="ChEBI" id="CHEBI:83143"/>
        <dbReference type="EC" id="2.1.2.10"/>
    </reaction>
</comment>
<accession>A0A841GPS1</accession>
<dbReference type="Proteomes" id="UP000582837">
    <property type="component" value="Unassembled WGS sequence"/>
</dbReference>
<dbReference type="GO" id="GO:0005960">
    <property type="term" value="C:glycine cleavage complex"/>
    <property type="evidence" value="ECO:0007669"/>
    <property type="project" value="InterPro"/>
</dbReference>
<dbReference type="InterPro" id="IPR006223">
    <property type="entry name" value="GcvT"/>
</dbReference>
<protein>
    <recommendedName>
        <fullName evidence="2 7">Aminomethyltransferase</fullName>
        <ecNumber evidence="2 7">2.1.2.10</ecNumber>
    </recommendedName>
    <alternativeName>
        <fullName evidence="5 7">Glycine cleavage system T protein</fullName>
    </alternativeName>
</protein>
<dbReference type="FunFam" id="2.40.30.110:FF:000003">
    <property type="entry name" value="Aminomethyltransferase"/>
    <property type="match status" value="1"/>
</dbReference>
<dbReference type="PANTHER" id="PTHR43757:SF2">
    <property type="entry name" value="AMINOMETHYLTRANSFERASE, MITOCHONDRIAL"/>
    <property type="match status" value="1"/>
</dbReference>
<dbReference type="InterPro" id="IPR006222">
    <property type="entry name" value="GCVT_N"/>
</dbReference>
<feature type="domain" description="Aminomethyltransferase C-terminal" evidence="10">
    <location>
        <begin position="286"/>
        <end position="364"/>
    </location>
</feature>
<dbReference type="FunFam" id="3.30.70.1400:FF:000001">
    <property type="entry name" value="Aminomethyltransferase"/>
    <property type="match status" value="1"/>
</dbReference>
<dbReference type="Pfam" id="PF08669">
    <property type="entry name" value="GCV_T_C"/>
    <property type="match status" value="1"/>
</dbReference>
<dbReference type="Gene3D" id="2.40.30.110">
    <property type="entry name" value="Aminomethyltransferase beta-barrel domains"/>
    <property type="match status" value="1"/>
</dbReference>
<evidence type="ECO:0000256" key="1">
    <source>
        <dbReference type="ARBA" id="ARBA00008609"/>
    </source>
</evidence>
<keyword evidence="12" id="KW-1185">Reference proteome</keyword>
<dbReference type="Gene3D" id="4.10.1250.10">
    <property type="entry name" value="Aminomethyltransferase fragment"/>
    <property type="match status" value="1"/>
</dbReference>
<evidence type="ECO:0000313" key="11">
    <source>
        <dbReference type="EMBL" id="MBB6068980.1"/>
    </source>
</evidence>
<dbReference type="InterPro" id="IPR022903">
    <property type="entry name" value="GcvT_bac"/>
</dbReference>
<dbReference type="GO" id="GO:0004047">
    <property type="term" value="F:aminomethyltransferase activity"/>
    <property type="evidence" value="ECO:0007669"/>
    <property type="project" value="UniProtKB-UniRule"/>
</dbReference>
<dbReference type="GO" id="GO:0008483">
    <property type="term" value="F:transaminase activity"/>
    <property type="evidence" value="ECO:0007669"/>
    <property type="project" value="UniProtKB-KW"/>
</dbReference>
<keyword evidence="11" id="KW-0489">Methyltransferase</keyword>
<dbReference type="PIRSF" id="PIRSF006487">
    <property type="entry name" value="GcvT"/>
    <property type="match status" value="1"/>
</dbReference>
<dbReference type="InterPro" id="IPR013977">
    <property type="entry name" value="GcvT_C"/>
</dbReference>
<feature type="domain" description="GCVT N-terminal" evidence="9">
    <location>
        <begin position="11"/>
        <end position="267"/>
    </location>
</feature>
<evidence type="ECO:0000256" key="2">
    <source>
        <dbReference type="ARBA" id="ARBA00012616"/>
    </source>
</evidence>
<organism evidence="11 12">
    <name type="scientific">Longimicrobium terrae</name>
    <dbReference type="NCBI Taxonomy" id="1639882"/>
    <lineage>
        <taxon>Bacteria</taxon>
        <taxon>Pseudomonadati</taxon>
        <taxon>Gemmatimonadota</taxon>
        <taxon>Longimicrobiia</taxon>
        <taxon>Longimicrobiales</taxon>
        <taxon>Longimicrobiaceae</taxon>
        <taxon>Longimicrobium</taxon>
    </lineage>
</organism>
<dbReference type="HAMAP" id="MF_00259">
    <property type="entry name" value="GcvT"/>
    <property type="match status" value="1"/>
</dbReference>
<sequence>MAEAPLLRTPLHGEHAALNAKLVPFAGYEMPVQYPSGITAEHHAVRRAAGLFDVSHMGEFDVRGERALDFVQHVSTNDASKLEVGQAQYSTLLNHEGKLLDDLIVYRYTDRYMLVVNGANKDKDWRWVSQFADQFGVELTDRTDDIALLALQGPRAQEILSRLTGADLDAIRYYRFAEGEVDGVHATISRTGYTGEDGFELYVAAADAPRLWRRLLEAGGEDGLLPAGLGCRDSLRLEMGYALYGNDLDEDTSPLEAGLGWVVKPDKGDFVGRDSVLAVKAEGPKRKLVGFRLKERGFPRHGYPVSVDGAEAGIVTSGTVSPTLGDGIGMAYVPAASAKPGTEIGIVIRGQAIPAEVVRPPFHKEGTVRKD</sequence>
<name>A0A841GPS1_9BACT</name>
<dbReference type="PANTHER" id="PTHR43757">
    <property type="entry name" value="AMINOMETHYLTRANSFERASE"/>
    <property type="match status" value="1"/>
</dbReference>
<comment type="function">
    <text evidence="7">The glycine cleavage system catalyzes the degradation of glycine.</text>
</comment>
<reference evidence="11 12" key="1">
    <citation type="submission" date="2020-08" db="EMBL/GenBank/DDBJ databases">
        <title>Genomic Encyclopedia of Type Strains, Phase IV (KMG-IV): sequencing the most valuable type-strain genomes for metagenomic binning, comparative biology and taxonomic classification.</title>
        <authorList>
            <person name="Goeker M."/>
        </authorList>
    </citation>
    <scope>NUCLEOTIDE SEQUENCE [LARGE SCALE GENOMIC DNA]</scope>
    <source>
        <strain evidence="11 12">DSM 29007</strain>
    </source>
</reference>
<dbReference type="SUPFAM" id="SSF103025">
    <property type="entry name" value="Folate-binding domain"/>
    <property type="match status" value="1"/>
</dbReference>
<dbReference type="FunFam" id="4.10.1250.10:FF:000001">
    <property type="entry name" value="Aminomethyltransferase"/>
    <property type="match status" value="1"/>
</dbReference>
<dbReference type="GO" id="GO:0005829">
    <property type="term" value="C:cytosol"/>
    <property type="evidence" value="ECO:0007669"/>
    <property type="project" value="TreeGrafter"/>
</dbReference>
<evidence type="ECO:0000256" key="4">
    <source>
        <dbReference type="ARBA" id="ARBA00022679"/>
    </source>
</evidence>
<evidence type="ECO:0000256" key="5">
    <source>
        <dbReference type="ARBA" id="ARBA00031395"/>
    </source>
</evidence>
<comment type="similarity">
    <text evidence="1 7">Belongs to the GcvT family.</text>
</comment>
<evidence type="ECO:0000256" key="7">
    <source>
        <dbReference type="HAMAP-Rule" id="MF_00259"/>
    </source>
</evidence>
<gene>
    <name evidence="7" type="primary">gcvT</name>
    <name evidence="11" type="ORF">HNQ61_000591</name>
</gene>
<dbReference type="NCBIfam" id="TIGR00528">
    <property type="entry name" value="gcvT"/>
    <property type="match status" value="1"/>
</dbReference>
<keyword evidence="3 7" id="KW-0032">Aminotransferase</keyword>
<dbReference type="AlphaFoldDB" id="A0A841GPS1"/>
<evidence type="ECO:0000259" key="10">
    <source>
        <dbReference type="Pfam" id="PF08669"/>
    </source>
</evidence>
<dbReference type="SUPFAM" id="SSF101790">
    <property type="entry name" value="Aminomethyltransferase beta-barrel domain"/>
    <property type="match status" value="1"/>
</dbReference>
<dbReference type="RefSeq" id="WP_170031590.1">
    <property type="nucleotide sequence ID" value="NZ_JABDTL010000001.1"/>
</dbReference>
<dbReference type="Gene3D" id="3.30.1360.120">
    <property type="entry name" value="Probable tRNA modification gtpase trme, domain 1"/>
    <property type="match status" value="1"/>
</dbReference>
<dbReference type="InterPro" id="IPR029043">
    <property type="entry name" value="GcvT/YgfZ_C"/>
</dbReference>
<feature type="binding site" evidence="8">
    <location>
        <position position="200"/>
    </location>
    <ligand>
        <name>substrate</name>
    </ligand>
</feature>
<evidence type="ECO:0000256" key="6">
    <source>
        <dbReference type="ARBA" id="ARBA00047665"/>
    </source>
</evidence>